<dbReference type="GO" id="GO:0005524">
    <property type="term" value="F:ATP binding"/>
    <property type="evidence" value="ECO:0007669"/>
    <property type="project" value="UniProtKB-KW"/>
</dbReference>
<evidence type="ECO:0000313" key="8">
    <source>
        <dbReference type="Proteomes" id="UP000434580"/>
    </source>
</evidence>
<comment type="subunit">
    <text evidence="1">Homodimer.</text>
</comment>
<evidence type="ECO:0000256" key="4">
    <source>
        <dbReference type="ARBA" id="ARBA00022840"/>
    </source>
</evidence>
<dbReference type="OrthoDB" id="9802326at2"/>
<keyword evidence="3" id="KW-0547">Nucleotide-binding</keyword>
<evidence type="ECO:0000313" key="7">
    <source>
        <dbReference type="EMBL" id="CAA0082397.1"/>
    </source>
</evidence>
<dbReference type="InterPro" id="IPR018149">
    <property type="entry name" value="Lys-tRNA-synth_II_C"/>
</dbReference>
<dbReference type="AlphaFoldDB" id="A0A5S9MYU5"/>
<dbReference type="NCBIfam" id="NF006828">
    <property type="entry name" value="PRK09350.1"/>
    <property type="match status" value="1"/>
</dbReference>
<accession>A0A5S9MYU5</accession>
<evidence type="ECO:0000259" key="6">
    <source>
        <dbReference type="PROSITE" id="PS50862"/>
    </source>
</evidence>
<evidence type="ECO:0000256" key="1">
    <source>
        <dbReference type="ARBA" id="ARBA00011738"/>
    </source>
</evidence>
<dbReference type="Pfam" id="PF00152">
    <property type="entry name" value="tRNA-synt_2"/>
    <property type="match status" value="1"/>
</dbReference>
<dbReference type="PANTHER" id="PTHR42918:SF6">
    <property type="entry name" value="ELONGATION FACTOR P--(R)-BETA-LYSINE LIGASE"/>
    <property type="match status" value="1"/>
</dbReference>
<keyword evidence="4" id="KW-0067">ATP-binding</keyword>
<dbReference type="EC" id="6.3.1.-" evidence="7"/>
<proteinExistence type="predicted"/>
<dbReference type="NCBIfam" id="TIGR00462">
    <property type="entry name" value="genX"/>
    <property type="match status" value="1"/>
</dbReference>
<dbReference type="Proteomes" id="UP000434580">
    <property type="component" value="Unassembled WGS sequence"/>
</dbReference>
<dbReference type="InterPro" id="IPR006195">
    <property type="entry name" value="aa-tRNA-synth_II"/>
</dbReference>
<gene>
    <name evidence="7" type="primary">epmA</name>
    <name evidence="7" type="ORF">DPBNPPHM_00455</name>
</gene>
<dbReference type="Gene3D" id="3.30.930.10">
    <property type="entry name" value="Bira Bifunctional Protein, Domain 2"/>
    <property type="match status" value="1"/>
</dbReference>
<name>A0A5S9MYU5_9GAMM</name>
<evidence type="ECO:0000256" key="5">
    <source>
        <dbReference type="ARBA" id="ARBA00052794"/>
    </source>
</evidence>
<comment type="catalytic activity">
    <reaction evidence="5">
        <text>D-beta-lysine + L-lysyl-[protein] + ATP = N(6)-((3R)-3,6-diaminohexanoyl)-L-lysyl-[protein] + AMP + diphosphate + H(+)</text>
        <dbReference type="Rhea" id="RHEA:83435"/>
        <dbReference type="Rhea" id="RHEA-COMP:9752"/>
        <dbReference type="Rhea" id="RHEA-COMP:20131"/>
        <dbReference type="ChEBI" id="CHEBI:15378"/>
        <dbReference type="ChEBI" id="CHEBI:29969"/>
        <dbReference type="ChEBI" id="CHEBI:30616"/>
        <dbReference type="ChEBI" id="CHEBI:33019"/>
        <dbReference type="ChEBI" id="CHEBI:84138"/>
        <dbReference type="ChEBI" id="CHEBI:156053"/>
        <dbReference type="ChEBI" id="CHEBI:456215"/>
    </reaction>
    <physiologicalReaction direction="left-to-right" evidence="5">
        <dbReference type="Rhea" id="RHEA:83436"/>
    </physiologicalReaction>
</comment>
<evidence type="ECO:0000256" key="3">
    <source>
        <dbReference type="ARBA" id="ARBA00022741"/>
    </source>
</evidence>
<dbReference type="GO" id="GO:0005829">
    <property type="term" value="C:cytosol"/>
    <property type="evidence" value="ECO:0007669"/>
    <property type="project" value="TreeGrafter"/>
</dbReference>
<dbReference type="GO" id="GO:0000049">
    <property type="term" value="F:tRNA binding"/>
    <property type="evidence" value="ECO:0007669"/>
    <property type="project" value="TreeGrafter"/>
</dbReference>
<sequence>MQRWQPTASIEAIKARAQMYRLIRDFFSDRAVIEVDTPLVADCSVTDPHIDSLQLAQGSYLQTSPEYAIKRLLAAGVPDCFEITKAFRAEEQGRRHHTEFTLLEWYRIGFDLWDLMDEMADLIEQLLGCHHFEHKSYRTCFEEVLGFNPHTISDEQLIFEAKQLVDIDMRGASRDDWLHLLMSHAIEPELGQQAPVFVFDYPPSQAALARINRDESGEQVAARFELYYRGLELANGYHELADAAVQKQRFHQDNAERIKAGGQAMPVDYAFLDALESGLPDCSGVALGLDRVLMLALNTDRIDDVITFR</sequence>
<dbReference type="GO" id="GO:0003746">
    <property type="term" value="F:translation elongation factor activity"/>
    <property type="evidence" value="ECO:0007669"/>
    <property type="project" value="UniProtKB-KW"/>
</dbReference>
<dbReference type="FunFam" id="3.30.930.10:FF:000017">
    <property type="entry name" value="Elongation factor P--(R)-beta-lysine ligase"/>
    <property type="match status" value="1"/>
</dbReference>
<dbReference type="InterPro" id="IPR004364">
    <property type="entry name" value="Aa-tRNA-synt_II"/>
</dbReference>
<dbReference type="GO" id="GO:0004824">
    <property type="term" value="F:lysine-tRNA ligase activity"/>
    <property type="evidence" value="ECO:0007669"/>
    <property type="project" value="InterPro"/>
</dbReference>
<dbReference type="EMBL" id="CACSII010000001">
    <property type="protein sequence ID" value="CAA0082397.1"/>
    <property type="molecule type" value="Genomic_DNA"/>
</dbReference>
<organism evidence="7 8">
    <name type="scientific">BD1-7 clade bacterium</name>
    <dbReference type="NCBI Taxonomy" id="2029982"/>
    <lineage>
        <taxon>Bacteria</taxon>
        <taxon>Pseudomonadati</taxon>
        <taxon>Pseudomonadota</taxon>
        <taxon>Gammaproteobacteria</taxon>
        <taxon>Cellvibrionales</taxon>
        <taxon>Spongiibacteraceae</taxon>
        <taxon>BD1-7 clade</taxon>
    </lineage>
</organism>
<protein>
    <submittedName>
        <fullName evidence="7">Elongation factor P--(R)-beta-lysine ligase</fullName>
        <ecNumber evidence="7">6.3.1.-</ecNumber>
    </submittedName>
</protein>
<dbReference type="PRINTS" id="PR00982">
    <property type="entry name" value="TRNASYNTHLYS"/>
</dbReference>
<feature type="domain" description="Aminoacyl-transfer RNA synthetases class-II family profile" evidence="6">
    <location>
        <begin position="19"/>
        <end position="309"/>
    </location>
</feature>
<keyword evidence="7" id="KW-0648">Protein biosynthesis</keyword>
<reference evidence="7 8" key="1">
    <citation type="submission" date="2019-11" db="EMBL/GenBank/DDBJ databases">
        <authorList>
            <person name="Holert J."/>
        </authorList>
    </citation>
    <scope>NUCLEOTIDE SEQUENCE [LARGE SCALE GENOMIC DNA]</scope>
    <source>
        <strain evidence="7">BC5_2</strain>
    </source>
</reference>
<evidence type="ECO:0000256" key="2">
    <source>
        <dbReference type="ARBA" id="ARBA00022598"/>
    </source>
</evidence>
<dbReference type="SUPFAM" id="SSF55681">
    <property type="entry name" value="Class II aaRS and biotin synthetases"/>
    <property type="match status" value="1"/>
</dbReference>
<keyword evidence="2 7" id="KW-0436">Ligase</keyword>
<keyword evidence="7" id="KW-0251">Elongation factor</keyword>
<dbReference type="PANTHER" id="PTHR42918">
    <property type="entry name" value="LYSYL-TRNA SYNTHETASE"/>
    <property type="match status" value="1"/>
</dbReference>
<dbReference type="GO" id="GO:0006430">
    <property type="term" value="P:lysyl-tRNA aminoacylation"/>
    <property type="evidence" value="ECO:0007669"/>
    <property type="project" value="InterPro"/>
</dbReference>
<dbReference type="InterPro" id="IPR004525">
    <property type="entry name" value="EpmA"/>
</dbReference>
<dbReference type="PROSITE" id="PS50862">
    <property type="entry name" value="AA_TRNA_LIGASE_II"/>
    <property type="match status" value="1"/>
</dbReference>
<dbReference type="InterPro" id="IPR045864">
    <property type="entry name" value="aa-tRNA-synth_II/BPL/LPL"/>
</dbReference>